<organism evidence="1 2">
    <name type="scientific">Psychrobacter urativorans</name>
    <dbReference type="NCBI Taxonomy" id="45610"/>
    <lineage>
        <taxon>Bacteria</taxon>
        <taxon>Pseudomonadati</taxon>
        <taxon>Pseudomonadota</taxon>
        <taxon>Gammaproteobacteria</taxon>
        <taxon>Moraxellales</taxon>
        <taxon>Moraxellaceae</taxon>
        <taxon>Psychrobacter</taxon>
    </lineage>
</organism>
<dbReference type="PROSITE" id="PS51257">
    <property type="entry name" value="PROKAR_LIPOPROTEIN"/>
    <property type="match status" value="1"/>
</dbReference>
<accession>A0A0M4TUY9</accession>
<evidence type="ECO:0000313" key="1">
    <source>
        <dbReference type="EMBL" id="ALF59574.1"/>
    </source>
</evidence>
<keyword evidence="2" id="KW-1185">Reference proteome</keyword>
<dbReference type="STRING" id="45610.AOC03_05500"/>
<reference evidence="1 2" key="1">
    <citation type="submission" date="2015-09" db="EMBL/GenBank/DDBJ databases">
        <title>Complete genome of Psychrobacter urativorans R10.10B.</title>
        <authorList>
            <person name="See-Too W.S."/>
            <person name="Chan K.G."/>
        </authorList>
    </citation>
    <scope>NUCLEOTIDE SEQUENCE [LARGE SCALE GENOMIC DNA]</scope>
    <source>
        <strain evidence="1 2">R10.10B</strain>
    </source>
</reference>
<dbReference type="KEGG" id="pur:AOC03_05500"/>
<dbReference type="Proteomes" id="UP000059847">
    <property type="component" value="Chromosome"/>
</dbReference>
<sequence>MKFAKTIAMTVIASSAIIMTGCNSNGYGYNSGLSNTAKGTAAGAAAGALIRSGGNSKDIARGAIAGAAVGGAGAYILDNNKKH</sequence>
<dbReference type="AlphaFoldDB" id="A0A0M4TUY9"/>
<proteinExistence type="predicted"/>
<evidence type="ECO:0000313" key="2">
    <source>
        <dbReference type="Proteomes" id="UP000059847"/>
    </source>
</evidence>
<protein>
    <recommendedName>
        <fullName evidence="3">YMGG-like Gly-zipper domain-containing protein</fullName>
    </recommendedName>
</protein>
<gene>
    <name evidence="1" type="ORF">AOC03_05500</name>
</gene>
<dbReference type="EMBL" id="CP012678">
    <property type="protein sequence ID" value="ALF59574.1"/>
    <property type="molecule type" value="Genomic_DNA"/>
</dbReference>
<evidence type="ECO:0008006" key="3">
    <source>
        <dbReference type="Google" id="ProtNLM"/>
    </source>
</evidence>
<dbReference type="RefSeq" id="WP_062534056.1">
    <property type="nucleotide sequence ID" value="NZ_CP012678.1"/>
</dbReference>
<name>A0A0M4TUY9_9GAMM</name>